<gene>
    <name evidence="2" type="ORF">K1W69_08825</name>
</gene>
<feature type="domain" description="Aminoglycoside phosphotransferase" evidence="1">
    <location>
        <begin position="182"/>
        <end position="270"/>
    </location>
</feature>
<dbReference type="Proteomes" id="UP001196509">
    <property type="component" value="Unassembled WGS sequence"/>
</dbReference>
<dbReference type="Gene3D" id="3.90.1200.10">
    <property type="match status" value="1"/>
</dbReference>
<accession>A0AAE2ZJS5</accession>
<dbReference type="InterPro" id="IPR002575">
    <property type="entry name" value="Aminoglycoside_PTrfase"/>
</dbReference>
<dbReference type="EMBL" id="JAICBX010000002">
    <property type="protein sequence ID" value="MBW8637289.1"/>
    <property type="molecule type" value="Genomic_DNA"/>
</dbReference>
<protein>
    <submittedName>
        <fullName evidence="2">AAA family ATPase</fullName>
    </submittedName>
</protein>
<dbReference type="PANTHER" id="PTHR43883">
    <property type="entry name" value="SLR0207 PROTEIN"/>
    <property type="match status" value="1"/>
</dbReference>
<dbReference type="InterPro" id="IPR027417">
    <property type="entry name" value="P-loop_NTPase"/>
</dbReference>
<dbReference type="Gene3D" id="3.40.50.300">
    <property type="entry name" value="P-loop containing nucleotide triphosphate hydrolases"/>
    <property type="match status" value="1"/>
</dbReference>
<dbReference type="InterPro" id="IPR052732">
    <property type="entry name" value="Cell-binding_unc_protein"/>
</dbReference>
<dbReference type="RefSeq" id="WP_220228007.1">
    <property type="nucleotide sequence ID" value="NZ_JAICBX010000002.1"/>
</dbReference>
<sequence>MNVEHKSAASVLLGDPDFHGVRKDEIEVIETHISRIFLAGDRAWKVKREVALPYVDFSTPELRFAACKKEIELNSRTAPELYIAAHRITEEENGMPALDGAGKLLDGVVEMMRFDQDMLLDRMALRGELTPGLISKTAHMIAAFHGEAAIDSTRTGSAMMAGVLDINEAGFGRGQLFDPSDIASLNRKFRAALEKHAALLDRRGEGGKVRHCHGDLHLRNICLLDGEPRLFDCIEFNEDIATVDVLYDLAFLLMDLWHRGFGDLANLAANRYIDEAEDQTGFTLLPFFMAVRAAVRAHVTATAIADKGADDPRADEAMSYFELAGQLLQDHPPRLVTIAGLSGSGKTTVAEKLASRVGAPPGARIIESDRIRKALHGVSAETRLPGEAYRREISEAVYQEMARRAGVVLGEGGAVVSDGVFERPADRARMEAAARDCGVSFTGFWLEADAAILRRRVEARHGGPSDASTDVLAHQLERDVDYSDWVRIDAARDLDAIVADIIERLTSA</sequence>
<proteinExistence type="predicted"/>
<dbReference type="SUPFAM" id="SSF52540">
    <property type="entry name" value="P-loop containing nucleoside triphosphate hydrolases"/>
    <property type="match status" value="1"/>
</dbReference>
<dbReference type="AlphaFoldDB" id="A0AAE2ZJS5"/>
<evidence type="ECO:0000313" key="2">
    <source>
        <dbReference type="EMBL" id="MBW8637289.1"/>
    </source>
</evidence>
<dbReference type="Pfam" id="PF01636">
    <property type="entry name" value="APH"/>
    <property type="match status" value="1"/>
</dbReference>
<name>A0AAE2ZJS5_9HYPH</name>
<dbReference type="PANTHER" id="PTHR43883:SF1">
    <property type="entry name" value="GLUCONOKINASE"/>
    <property type="match status" value="1"/>
</dbReference>
<dbReference type="Pfam" id="PF13671">
    <property type="entry name" value="AAA_33"/>
    <property type="match status" value="1"/>
</dbReference>
<dbReference type="SUPFAM" id="SSF56112">
    <property type="entry name" value="Protein kinase-like (PK-like)"/>
    <property type="match status" value="1"/>
</dbReference>
<organism evidence="2 3">
    <name type="scientific">Flavimaribacter sediminis</name>
    <dbReference type="NCBI Taxonomy" id="2865987"/>
    <lineage>
        <taxon>Bacteria</taxon>
        <taxon>Pseudomonadati</taxon>
        <taxon>Pseudomonadota</taxon>
        <taxon>Alphaproteobacteria</taxon>
        <taxon>Hyphomicrobiales</taxon>
        <taxon>Rhizobiaceae</taxon>
        <taxon>Flavimaribacter</taxon>
    </lineage>
</organism>
<evidence type="ECO:0000313" key="3">
    <source>
        <dbReference type="Proteomes" id="UP001196509"/>
    </source>
</evidence>
<keyword evidence="3" id="KW-1185">Reference proteome</keyword>
<evidence type="ECO:0000259" key="1">
    <source>
        <dbReference type="Pfam" id="PF01636"/>
    </source>
</evidence>
<comment type="caution">
    <text evidence="2">The sequence shown here is derived from an EMBL/GenBank/DDBJ whole genome shotgun (WGS) entry which is preliminary data.</text>
</comment>
<dbReference type="InterPro" id="IPR011009">
    <property type="entry name" value="Kinase-like_dom_sf"/>
</dbReference>
<reference evidence="2" key="1">
    <citation type="submission" date="2021-08" db="EMBL/GenBank/DDBJ databases">
        <title>Hoeflea bacterium WL0058 sp. nov., isolated from the sediment.</title>
        <authorList>
            <person name="Wang L."/>
            <person name="Zhang D."/>
        </authorList>
    </citation>
    <scope>NUCLEOTIDE SEQUENCE</scope>
    <source>
        <strain evidence="2">WL0058</strain>
    </source>
</reference>